<evidence type="ECO:0000313" key="3">
    <source>
        <dbReference type="Proteomes" id="UP001369086"/>
    </source>
</evidence>
<evidence type="ECO:0000256" key="1">
    <source>
        <dbReference type="SAM" id="MobiDB-lite"/>
    </source>
</evidence>
<comment type="caution">
    <text evidence="2">The sequence shown here is derived from an EMBL/GenBank/DDBJ whole genome shotgun (WGS) entry which is preliminary data.</text>
</comment>
<feature type="region of interest" description="Disordered" evidence="1">
    <location>
        <begin position="1"/>
        <end position="68"/>
    </location>
</feature>
<dbReference type="Proteomes" id="UP001369086">
    <property type="component" value="Unassembled WGS sequence"/>
</dbReference>
<dbReference type="EMBL" id="JAHFZB010000030">
    <property type="protein sequence ID" value="KAK6472234.1"/>
    <property type="molecule type" value="Genomic_DNA"/>
</dbReference>
<accession>A0ABR0YIM0</accession>
<gene>
    <name evidence="2" type="ORF">HHUSO_G29271</name>
</gene>
<keyword evidence="3" id="KW-1185">Reference proteome</keyword>
<sequence>MSAEKKPQKKKQEPSVRQANGTESKPRKTRKSDELHPPEQESTATQSKSDTALPHRVRVIQHCHTEQE</sequence>
<protein>
    <submittedName>
        <fullName evidence="2">Tubby-related protein 1-like isoform X2</fullName>
    </submittedName>
</protein>
<feature type="compositionally biased region" description="Polar residues" evidence="1">
    <location>
        <begin position="40"/>
        <end position="50"/>
    </location>
</feature>
<reference evidence="2 3" key="1">
    <citation type="submission" date="2021-05" db="EMBL/GenBank/DDBJ databases">
        <authorList>
            <person name="Zahm M."/>
            <person name="Klopp C."/>
            <person name="Cabau C."/>
            <person name="Kuhl H."/>
            <person name="Suciu R."/>
            <person name="Ciorpac M."/>
            <person name="Holostenco D."/>
            <person name="Gessner J."/>
            <person name="Wuertz S."/>
            <person name="Hohne C."/>
            <person name="Stock M."/>
            <person name="Gislard M."/>
            <person name="Lluch J."/>
            <person name="Milhes M."/>
            <person name="Lampietro C."/>
            <person name="Lopez Roques C."/>
            <person name="Donnadieu C."/>
            <person name="Du K."/>
            <person name="Schartl M."/>
            <person name="Guiguen Y."/>
        </authorList>
    </citation>
    <scope>NUCLEOTIDE SEQUENCE [LARGE SCALE GENOMIC DNA]</scope>
    <source>
        <strain evidence="2">Hh-F2</strain>
        <tissue evidence="2">Blood</tissue>
    </source>
</reference>
<name>A0ABR0YIM0_HUSHU</name>
<organism evidence="2 3">
    <name type="scientific">Huso huso</name>
    <name type="common">Beluga</name>
    <name type="synonym">Acipenser huso</name>
    <dbReference type="NCBI Taxonomy" id="61971"/>
    <lineage>
        <taxon>Eukaryota</taxon>
        <taxon>Metazoa</taxon>
        <taxon>Chordata</taxon>
        <taxon>Craniata</taxon>
        <taxon>Vertebrata</taxon>
        <taxon>Euteleostomi</taxon>
        <taxon>Actinopterygii</taxon>
        <taxon>Chondrostei</taxon>
        <taxon>Acipenseriformes</taxon>
        <taxon>Acipenseridae</taxon>
        <taxon>Huso</taxon>
    </lineage>
</organism>
<proteinExistence type="predicted"/>
<feature type="compositionally biased region" description="Basic and acidic residues" evidence="1">
    <location>
        <begin position="1"/>
        <end position="14"/>
    </location>
</feature>
<evidence type="ECO:0000313" key="2">
    <source>
        <dbReference type="EMBL" id="KAK6472234.1"/>
    </source>
</evidence>